<proteinExistence type="predicted"/>
<comment type="caution">
    <text evidence="5">The sequence shown here is derived from an EMBL/GenBank/DDBJ whole genome shotgun (WGS) entry which is preliminary data.</text>
</comment>
<gene>
    <name evidence="5" type="ORF">BCF44_120231</name>
</gene>
<dbReference type="PANTHER" id="PTHR37981">
    <property type="entry name" value="LIPASE 2"/>
    <property type="match status" value="1"/>
</dbReference>
<sequence>MPAFTALLIGALLLPAAPSSFAPEYVALGDSYAAGVGTPGSSGPCGQSPQAYPSLYAARQNLPVVHDEACTGASTADVVKDQLGDLTPGTSLVSVTVGGTDIGFSDVMTTCVIGSDSACLDKVHQAEGVIDGPLGGDLDRMFAAIRAKAPTAHIVVLGYPHVVEAGGACSLSSTKRQALNEGSDRLAAVTQARTAHAGADFRDARPAFAGHGYCGGDPWINGVSLLDIAGSFHPNAAGQREGYLPLLAG</sequence>
<evidence type="ECO:0000256" key="3">
    <source>
        <dbReference type="SAM" id="SignalP"/>
    </source>
</evidence>
<dbReference type="RefSeq" id="WP_116180556.1">
    <property type="nucleotide sequence ID" value="NZ_CP144375.1"/>
</dbReference>
<dbReference type="OrthoDB" id="5503950at2"/>
<dbReference type="Gene3D" id="3.40.50.1110">
    <property type="entry name" value="SGNH hydrolase"/>
    <property type="match status" value="1"/>
</dbReference>
<name>A0A3E0GYG9_9PSEU</name>
<dbReference type="InterPro" id="IPR036514">
    <property type="entry name" value="SGNH_hydro_sf"/>
</dbReference>
<dbReference type="PANTHER" id="PTHR37981:SF1">
    <property type="entry name" value="SGNH HYDROLASE-TYPE ESTERASE DOMAIN-CONTAINING PROTEIN"/>
    <property type="match status" value="1"/>
</dbReference>
<organism evidence="5 6">
    <name type="scientific">Kutzneria buriramensis</name>
    <dbReference type="NCBI Taxonomy" id="1045776"/>
    <lineage>
        <taxon>Bacteria</taxon>
        <taxon>Bacillati</taxon>
        <taxon>Actinomycetota</taxon>
        <taxon>Actinomycetes</taxon>
        <taxon>Pseudonocardiales</taxon>
        <taxon>Pseudonocardiaceae</taxon>
        <taxon>Kutzneria</taxon>
    </lineage>
</organism>
<accession>A0A3E0GYG9</accession>
<evidence type="ECO:0000256" key="2">
    <source>
        <dbReference type="PIRSR" id="PIRSR637460-2"/>
    </source>
</evidence>
<keyword evidence="3" id="KW-0732">Signal</keyword>
<reference evidence="5 6" key="1">
    <citation type="submission" date="2018-08" db="EMBL/GenBank/DDBJ databases">
        <title>Genomic Encyclopedia of Archaeal and Bacterial Type Strains, Phase II (KMG-II): from individual species to whole genera.</title>
        <authorList>
            <person name="Goeker M."/>
        </authorList>
    </citation>
    <scope>NUCLEOTIDE SEQUENCE [LARGE SCALE GENOMIC DNA]</scope>
    <source>
        <strain evidence="5 6">DSM 45791</strain>
    </source>
</reference>
<dbReference type="InterPro" id="IPR037460">
    <property type="entry name" value="SEST-like"/>
</dbReference>
<evidence type="ECO:0000256" key="1">
    <source>
        <dbReference type="PIRSR" id="PIRSR637460-1"/>
    </source>
</evidence>
<feature type="chain" id="PRO_5017652797" evidence="3">
    <location>
        <begin position="23"/>
        <end position="249"/>
    </location>
</feature>
<dbReference type="CDD" id="cd01823">
    <property type="entry name" value="SEST_like"/>
    <property type="match status" value="1"/>
</dbReference>
<dbReference type="Pfam" id="PF13472">
    <property type="entry name" value="Lipase_GDSL_2"/>
    <property type="match status" value="1"/>
</dbReference>
<feature type="active site" evidence="1">
    <location>
        <position position="233"/>
    </location>
</feature>
<dbReference type="SUPFAM" id="SSF52266">
    <property type="entry name" value="SGNH hydrolase"/>
    <property type="match status" value="1"/>
</dbReference>
<protein>
    <submittedName>
        <fullName evidence="5">GDSL-like lipase/acylhydrolase family protein</fullName>
    </submittedName>
</protein>
<evidence type="ECO:0000259" key="4">
    <source>
        <dbReference type="Pfam" id="PF13472"/>
    </source>
</evidence>
<dbReference type="GO" id="GO:0004806">
    <property type="term" value="F:triacylglycerol lipase activity"/>
    <property type="evidence" value="ECO:0007669"/>
    <property type="project" value="TreeGrafter"/>
</dbReference>
<feature type="active site" description="Nucleophile" evidence="1">
    <location>
        <position position="31"/>
    </location>
</feature>
<dbReference type="GO" id="GO:0019433">
    <property type="term" value="P:triglyceride catabolic process"/>
    <property type="evidence" value="ECO:0007669"/>
    <property type="project" value="TreeGrafter"/>
</dbReference>
<dbReference type="Proteomes" id="UP000256269">
    <property type="component" value="Unassembled WGS sequence"/>
</dbReference>
<feature type="disulfide bond" evidence="2">
    <location>
        <begin position="111"/>
        <end position="119"/>
    </location>
</feature>
<evidence type="ECO:0000313" key="5">
    <source>
        <dbReference type="EMBL" id="REH33159.1"/>
    </source>
</evidence>
<keyword evidence="5" id="KW-0378">Hydrolase</keyword>
<keyword evidence="2" id="KW-1015">Disulfide bond</keyword>
<dbReference type="AlphaFoldDB" id="A0A3E0GYG9"/>
<evidence type="ECO:0000313" key="6">
    <source>
        <dbReference type="Proteomes" id="UP000256269"/>
    </source>
</evidence>
<dbReference type="InterPro" id="IPR013830">
    <property type="entry name" value="SGNH_hydro"/>
</dbReference>
<dbReference type="EMBL" id="QUNO01000020">
    <property type="protein sequence ID" value="REH33159.1"/>
    <property type="molecule type" value="Genomic_DNA"/>
</dbReference>
<feature type="signal peptide" evidence="3">
    <location>
        <begin position="1"/>
        <end position="22"/>
    </location>
</feature>
<feature type="domain" description="SGNH hydrolase-type esterase" evidence="4">
    <location>
        <begin position="27"/>
        <end position="240"/>
    </location>
</feature>
<keyword evidence="6" id="KW-1185">Reference proteome</keyword>
<feature type="disulfide bond" evidence="2">
    <location>
        <begin position="45"/>
        <end position="70"/>
    </location>
</feature>
<feature type="disulfide bond" evidence="2">
    <location>
        <begin position="169"/>
        <end position="214"/>
    </location>
</feature>